<dbReference type="SUPFAM" id="SSF46785">
    <property type="entry name" value="Winged helix' DNA-binding domain"/>
    <property type="match status" value="1"/>
</dbReference>
<gene>
    <name evidence="2" type="ORF">VRLFYP33_00179</name>
</gene>
<dbReference type="EMBL" id="CACRUX010000072">
    <property type="protein sequence ID" value="VYU38625.1"/>
    <property type="molecule type" value="Genomic_DNA"/>
</dbReference>
<protein>
    <recommendedName>
        <fullName evidence="1">HTH marR-type domain-containing protein</fullName>
    </recommendedName>
</protein>
<dbReference type="InterPro" id="IPR000835">
    <property type="entry name" value="HTH_MarR-typ"/>
</dbReference>
<sequence length="183" mass="20851">MENTYKELVTTASLFAVYVQEVRKRLLKEAIETYIDTVPCESANKLMNKKFNHSEMQILSYLEAKPDKTGTYQEILKAMPFSQGLLSRYVKRLAANNLLIRFHNKEDLKAVLLRNTELGTAVALVHNDLHKREEAYFKSVLSNVPAEKIKDTLETLKLLMNGPIAISDEELNTLTGMKPKSAY</sequence>
<dbReference type="SMART" id="SM00347">
    <property type="entry name" value="HTH_MARR"/>
    <property type="match status" value="1"/>
</dbReference>
<evidence type="ECO:0000259" key="1">
    <source>
        <dbReference type="SMART" id="SM00347"/>
    </source>
</evidence>
<evidence type="ECO:0000313" key="2">
    <source>
        <dbReference type="EMBL" id="VYU38625.1"/>
    </source>
</evidence>
<name>A0A6N3EF54_9FIRM</name>
<dbReference type="InterPro" id="IPR036390">
    <property type="entry name" value="WH_DNA-bd_sf"/>
</dbReference>
<dbReference type="InterPro" id="IPR036388">
    <property type="entry name" value="WH-like_DNA-bd_sf"/>
</dbReference>
<dbReference type="RefSeq" id="WP_021840475.1">
    <property type="nucleotide sequence ID" value="NZ_CACRUX010000072.1"/>
</dbReference>
<dbReference type="Gene3D" id="1.10.10.10">
    <property type="entry name" value="Winged helix-like DNA-binding domain superfamily/Winged helix DNA-binding domain"/>
    <property type="match status" value="1"/>
</dbReference>
<reference evidence="2" key="1">
    <citation type="submission" date="2019-11" db="EMBL/GenBank/DDBJ databases">
        <authorList>
            <person name="Feng L."/>
        </authorList>
    </citation>
    <scope>NUCLEOTIDE SEQUENCE</scope>
    <source>
        <strain evidence="2">VrattiLFYP33</strain>
    </source>
</reference>
<dbReference type="OrthoDB" id="1629605at2"/>
<dbReference type="GeneID" id="91964387"/>
<dbReference type="GO" id="GO:0003700">
    <property type="term" value="F:DNA-binding transcription factor activity"/>
    <property type="evidence" value="ECO:0007669"/>
    <property type="project" value="InterPro"/>
</dbReference>
<feature type="domain" description="HTH marR-type" evidence="1">
    <location>
        <begin position="44"/>
        <end position="149"/>
    </location>
</feature>
<proteinExistence type="predicted"/>
<accession>A0A6N3EF54</accession>
<organism evidence="2">
    <name type="scientific">Veillonella ratti</name>
    <dbReference type="NCBI Taxonomy" id="103892"/>
    <lineage>
        <taxon>Bacteria</taxon>
        <taxon>Bacillati</taxon>
        <taxon>Bacillota</taxon>
        <taxon>Negativicutes</taxon>
        <taxon>Veillonellales</taxon>
        <taxon>Veillonellaceae</taxon>
        <taxon>Veillonella</taxon>
    </lineage>
</organism>
<dbReference type="AlphaFoldDB" id="A0A6N3EF54"/>